<dbReference type="Pfam" id="PF01471">
    <property type="entry name" value="PG_binding_1"/>
    <property type="match status" value="1"/>
</dbReference>
<evidence type="ECO:0000313" key="3">
    <source>
        <dbReference type="EMBL" id="QGH35122.1"/>
    </source>
</evidence>
<dbReference type="Gene3D" id="2.70.70.10">
    <property type="entry name" value="Glucose Permease (Domain IIA)"/>
    <property type="match status" value="1"/>
</dbReference>
<dbReference type="InterPro" id="IPR002477">
    <property type="entry name" value="Peptidoglycan-bd-like"/>
</dbReference>
<dbReference type="AlphaFoldDB" id="A0A5Q2TM12"/>
<evidence type="ECO:0000313" key="4">
    <source>
        <dbReference type="Proteomes" id="UP000339690"/>
    </source>
</evidence>
<evidence type="ECO:0000259" key="2">
    <source>
        <dbReference type="Pfam" id="PF01551"/>
    </source>
</evidence>
<dbReference type="EMBL" id="CP045915">
    <property type="protein sequence ID" value="QGH35122.1"/>
    <property type="molecule type" value="Genomic_DNA"/>
</dbReference>
<dbReference type="InterPro" id="IPR036365">
    <property type="entry name" value="PGBD-like_sf"/>
</dbReference>
<dbReference type="InterPro" id="IPR011055">
    <property type="entry name" value="Dup_hybrid_motif"/>
</dbReference>
<dbReference type="Pfam" id="PF01551">
    <property type="entry name" value="Peptidase_M23"/>
    <property type="match status" value="1"/>
</dbReference>
<proteinExistence type="predicted"/>
<dbReference type="RefSeq" id="WP_153791596.1">
    <property type="nucleotide sequence ID" value="NZ_CP045915.1"/>
</dbReference>
<dbReference type="SUPFAM" id="SSF47090">
    <property type="entry name" value="PGBD-like"/>
    <property type="match status" value="1"/>
</dbReference>
<dbReference type="PANTHER" id="PTHR21666:SF270">
    <property type="entry name" value="MUREIN HYDROLASE ACTIVATOR ENVC"/>
    <property type="match status" value="1"/>
</dbReference>
<sequence>MATFKWPSDTKRITSKFRTSSRPNHNGVDIAEGGYHPIYAIAAGTVTKSYASDSYGEVIFIKHIINGQTYESVYAHMKKGSRTVFPGDRVTKGQQIGIMGNTGHSTGQHLHFELHKGRWNINKSKAVDPLKYLEKNLGGSSDLLKNGNEGSEVGSIQKKLKKLGYYTGRVDNDFGPLTDKAIRAFQKDQGIKVDGIVGPVTQSKLENVRGKTLYLPKAAPSWRVYPTNVAPVKGNEKAFLKPSKFGGLQYKVLDTPQKDVVTIKTKDFGKVNIYVAPSTGAVIK</sequence>
<dbReference type="GO" id="GO:0004222">
    <property type="term" value="F:metalloendopeptidase activity"/>
    <property type="evidence" value="ECO:0007669"/>
    <property type="project" value="TreeGrafter"/>
</dbReference>
<dbReference type="Proteomes" id="UP000339690">
    <property type="component" value="Chromosome"/>
</dbReference>
<reference evidence="3 4" key="1">
    <citation type="submission" date="2019-11" db="EMBL/GenBank/DDBJ databases">
        <title>Gracilibacillus salitolerans sp. nov., a moderate halophile isolated from a saline soil in northwest China.</title>
        <authorList>
            <person name="Gan L."/>
        </authorList>
    </citation>
    <scope>NUCLEOTIDE SEQUENCE [LARGE SCALE GENOMIC DNA]</scope>
    <source>
        <strain evidence="3 4">SCU50</strain>
    </source>
</reference>
<name>A0A5Q2TM12_9BACI</name>
<dbReference type="InterPro" id="IPR016047">
    <property type="entry name" value="M23ase_b-sheet_dom"/>
</dbReference>
<dbReference type="InterPro" id="IPR050570">
    <property type="entry name" value="Cell_wall_metabolism_enzyme"/>
</dbReference>
<dbReference type="PANTHER" id="PTHR21666">
    <property type="entry name" value="PEPTIDASE-RELATED"/>
    <property type="match status" value="1"/>
</dbReference>
<keyword evidence="4" id="KW-1185">Reference proteome</keyword>
<dbReference type="SUPFAM" id="SSF51261">
    <property type="entry name" value="Duplicated hybrid motif"/>
    <property type="match status" value="1"/>
</dbReference>
<protein>
    <submittedName>
        <fullName evidence="3">Peptidoglycan DD-metalloendopeptidase family protein</fullName>
    </submittedName>
</protein>
<gene>
    <name evidence="3" type="ORF">GI584_14185</name>
</gene>
<evidence type="ECO:0000259" key="1">
    <source>
        <dbReference type="Pfam" id="PF01471"/>
    </source>
</evidence>
<dbReference type="CDD" id="cd12797">
    <property type="entry name" value="M23_peptidase"/>
    <property type="match status" value="1"/>
</dbReference>
<organism evidence="3 4">
    <name type="scientific">Gracilibacillus salitolerans</name>
    <dbReference type="NCBI Taxonomy" id="2663022"/>
    <lineage>
        <taxon>Bacteria</taxon>
        <taxon>Bacillati</taxon>
        <taxon>Bacillota</taxon>
        <taxon>Bacilli</taxon>
        <taxon>Bacillales</taxon>
        <taxon>Bacillaceae</taxon>
        <taxon>Gracilibacillus</taxon>
    </lineage>
</organism>
<dbReference type="Gene3D" id="1.10.101.10">
    <property type="entry name" value="PGBD-like superfamily/PGBD"/>
    <property type="match status" value="1"/>
</dbReference>
<accession>A0A5Q2TM12</accession>
<dbReference type="KEGG" id="grc:GI584_14185"/>
<dbReference type="InterPro" id="IPR036366">
    <property type="entry name" value="PGBDSf"/>
</dbReference>
<feature type="domain" description="Peptidoglycan binding-like" evidence="1">
    <location>
        <begin position="150"/>
        <end position="205"/>
    </location>
</feature>
<feature type="domain" description="M23ase beta-sheet core" evidence="2">
    <location>
        <begin position="24"/>
        <end position="122"/>
    </location>
</feature>